<keyword evidence="9" id="KW-0493">Microtubule</keyword>
<evidence type="ECO:0000256" key="7">
    <source>
        <dbReference type="ARBA" id="ARBA00022490"/>
    </source>
</evidence>
<dbReference type="GO" id="GO:0051301">
    <property type="term" value="P:cell division"/>
    <property type="evidence" value="ECO:0007669"/>
    <property type="project" value="UniProtKB-KW"/>
</dbReference>
<feature type="region of interest" description="Disordered" evidence="18">
    <location>
        <begin position="87"/>
        <end position="117"/>
    </location>
</feature>
<dbReference type="InterPro" id="IPR013963">
    <property type="entry name" value="DASH_Dad2"/>
</dbReference>
<accession>A0AAD4KIB5</accession>
<keyword evidence="10" id="KW-0498">Mitosis</keyword>
<dbReference type="EMBL" id="JAJTJA010000010">
    <property type="protein sequence ID" value="KAH8693097.1"/>
    <property type="molecule type" value="Genomic_DNA"/>
</dbReference>
<keyword evidence="6" id="KW-0158">Chromosome</keyword>
<keyword evidence="11" id="KW-0159">Chromosome partition</keyword>
<name>A0AAD4KIB5_9EURO</name>
<dbReference type="GeneID" id="70242120"/>
<evidence type="ECO:0000256" key="5">
    <source>
        <dbReference type="ARBA" id="ARBA00020260"/>
    </source>
</evidence>
<keyword evidence="15" id="KW-0131">Cell cycle</keyword>
<feature type="compositionally biased region" description="Polar residues" evidence="18">
    <location>
        <begin position="108"/>
        <end position="117"/>
    </location>
</feature>
<evidence type="ECO:0000256" key="17">
    <source>
        <dbReference type="ARBA" id="ARBA00030568"/>
    </source>
</evidence>
<evidence type="ECO:0000313" key="19">
    <source>
        <dbReference type="EMBL" id="KAH8693097.1"/>
    </source>
</evidence>
<sequence length="117" mass="12725">MAPLRQNDAYSASSQQAVALTMRIEAKKAELENLCQLRDFSNALATKMQVLETKLSTLKDGTEAIACVLTNWENVLQAINMATRNPVASTTSNNTEESRLPTLVRVPISSNDTSPAT</sequence>
<evidence type="ECO:0000256" key="12">
    <source>
        <dbReference type="ARBA" id="ARBA00022838"/>
    </source>
</evidence>
<evidence type="ECO:0000256" key="9">
    <source>
        <dbReference type="ARBA" id="ARBA00022701"/>
    </source>
</evidence>
<evidence type="ECO:0000256" key="13">
    <source>
        <dbReference type="ARBA" id="ARBA00023212"/>
    </source>
</evidence>
<evidence type="ECO:0000256" key="18">
    <source>
        <dbReference type="SAM" id="MobiDB-lite"/>
    </source>
</evidence>
<evidence type="ECO:0000256" key="8">
    <source>
        <dbReference type="ARBA" id="ARBA00022618"/>
    </source>
</evidence>
<keyword evidence="12" id="KW-0995">Kinetochore</keyword>
<evidence type="ECO:0000256" key="4">
    <source>
        <dbReference type="ARBA" id="ARBA00005501"/>
    </source>
</evidence>
<proteinExistence type="inferred from homology"/>
<dbReference type="GO" id="GO:1990023">
    <property type="term" value="C:mitotic spindle midzone"/>
    <property type="evidence" value="ECO:0007669"/>
    <property type="project" value="TreeGrafter"/>
</dbReference>
<evidence type="ECO:0000256" key="3">
    <source>
        <dbReference type="ARBA" id="ARBA00004629"/>
    </source>
</evidence>
<keyword evidence="20" id="KW-1185">Reference proteome</keyword>
<evidence type="ECO:0000256" key="11">
    <source>
        <dbReference type="ARBA" id="ARBA00022829"/>
    </source>
</evidence>
<comment type="caution">
    <text evidence="19">The sequence shown here is derived from an EMBL/GenBank/DDBJ whole genome shotgun (WGS) entry which is preliminary data.</text>
</comment>
<evidence type="ECO:0000256" key="16">
    <source>
        <dbReference type="ARBA" id="ARBA00023328"/>
    </source>
</evidence>
<evidence type="ECO:0000256" key="1">
    <source>
        <dbReference type="ARBA" id="ARBA00004123"/>
    </source>
</evidence>
<dbReference type="RefSeq" id="XP_046068970.1">
    <property type="nucleotide sequence ID" value="XM_046211833.1"/>
</dbReference>
<dbReference type="PANTHER" id="PTHR28036:SF1">
    <property type="entry name" value="DASH COMPLEX SUBUNIT DAD2"/>
    <property type="match status" value="1"/>
</dbReference>
<evidence type="ECO:0000313" key="20">
    <source>
        <dbReference type="Proteomes" id="UP001201262"/>
    </source>
</evidence>
<dbReference type="GO" id="GO:0044732">
    <property type="term" value="C:mitotic spindle pole body"/>
    <property type="evidence" value="ECO:0007669"/>
    <property type="project" value="TreeGrafter"/>
</dbReference>
<evidence type="ECO:0000256" key="14">
    <source>
        <dbReference type="ARBA" id="ARBA00023242"/>
    </source>
</evidence>
<keyword evidence="8" id="KW-0132">Cell division</keyword>
<dbReference type="GO" id="GO:0000278">
    <property type="term" value="P:mitotic cell cycle"/>
    <property type="evidence" value="ECO:0007669"/>
    <property type="project" value="InterPro"/>
</dbReference>
<comment type="subcellular location">
    <subcellularLocation>
        <location evidence="3">Chromosome</location>
        <location evidence="3">Centromere</location>
        <location evidence="3">Kinetochore</location>
    </subcellularLocation>
    <subcellularLocation>
        <location evidence="2">Cytoplasm</location>
        <location evidence="2">Cytoskeleton</location>
        <location evidence="2">Spindle</location>
    </subcellularLocation>
    <subcellularLocation>
        <location evidence="1">Nucleus</location>
    </subcellularLocation>
</comment>
<dbReference type="GO" id="GO:0005874">
    <property type="term" value="C:microtubule"/>
    <property type="evidence" value="ECO:0007669"/>
    <property type="project" value="UniProtKB-KW"/>
</dbReference>
<keyword evidence="7" id="KW-0963">Cytoplasm</keyword>
<evidence type="ECO:0000256" key="15">
    <source>
        <dbReference type="ARBA" id="ARBA00023306"/>
    </source>
</evidence>
<comment type="similarity">
    <text evidence="4">Belongs to the DASH complex DAD2 family.</text>
</comment>
<dbReference type="AlphaFoldDB" id="A0AAD4KIB5"/>
<evidence type="ECO:0000256" key="10">
    <source>
        <dbReference type="ARBA" id="ARBA00022776"/>
    </source>
</evidence>
<keyword evidence="13" id="KW-0206">Cytoskeleton</keyword>
<keyword evidence="14" id="KW-0539">Nucleus</keyword>
<organism evidence="19 20">
    <name type="scientific">Talaromyces proteolyticus</name>
    <dbReference type="NCBI Taxonomy" id="1131652"/>
    <lineage>
        <taxon>Eukaryota</taxon>
        <taxon>Fungi</taxon>
        <taxon>Dikarya</taxon>
        <taxon>Ascomycota</taxon>
        <taxon>Pezizomycotina</taxon>
        <taxon>Eurotiomycetes</taxon>
        <taxon>Eurotiomycetidae</taxon>
        <taxon>Eurotiales</taxon>
        <taxon>Trichocomaceae</taxon>
        <taxon>Talaromyces</taxon>
        <taxon>Talaromyces sect. Bacilispori</taxon>
    </lineage>
</organism>
<gene>
    <name evidence="19" type="ORF">BGW36DRAFT_302927</name>
</gene>
<protein>
    <recommendedName>
        <fullName evidence="5">DASH complex subunit DAD2</fullName>
    </recommendedName>
    <alternativeName>
        <fullName evidence="17">Outer kinetochore protein DAD2</fullName>
    </alternativeName>
</protein>
<keyword evidence="16" id="KW-0137">Centromere</keyword>
<dbReference type="GO" id="GO:0008608">
    <property type="term" value="P:attachment of spindle microtubules to kinetochore"/>
    <property type="evidence" value="ECO:0007669"/>
    <property type="project" value="TreeGrafter"/>
</dbReference>
<dbReference type="Proteomes" id="UP001201262">
    <property type="component" value="Unassembled WGS sequence"/>
</dbReference>
<dbReference type="Pfam" id="PF08654">
    <property type="entry name" value="DASH_Dad2"/>
    <property type="match status" value="1"/>
</dbReference>
<evidence type="ECO:0000256" key="6">
    <source>
        <dbReference type="ARBA" id="ARBA00022454"/>
    </source>
</evidence>
<evidence type="ECO:0000256" key="2">
    <source>
        <dbReference type="ARBA" id="ARBA00004186"/>
    </source>
</evidence>
<dbReference type="PANTHER" id="PTHR28036">
    <property type="entry name" value="DASH COMPLEX SUBUNIT DAD2"/>
    <property type="match status" value="1"/>
</dbReference>
<dbReference type="GO" id="GO:0042729">
    <property type="term" value="C:DASH complex"/>
    <property type="evidence" value="ECO:0007669"/>
    <property type="project" value="InterPro"/>
</dbReference>
<reference evidence="19" key="1">
    <citation type="submission" date="2021-12" db="EMBL/GenBank/DDBJ databases">
        <title>Convergent genome expansion in fungi linked to evolution of root-endophyte symbiosis.</title>
        <authorList>
            <consortium name="DOE Joint Genome Institute"/>
            <person name="Ke Y.-H."/>
            <person name="Bonito G."/>
            <person name="Liao H.-L."/>
            <person name="Looney B."/>
            <person name="Rojas-Flechas A."/>
            <person name="Nash J."/>
            <person name="Hameed K."/>
            <person name="Schadt C."/>
            <person name="Martin F."/>
            <person name="Crous P.W."/>
            <person name="Miettinen O."/>
            <person name="Magnuson J.K."/>
            <person name="Labbe J."/>
            <person name="Jacobson D."/>
            <person name="Doktycz M.J."/>
            <person name="Veneault-Fourrey C."/>
            <person name="Kuo A."/>
            <person name="Mondo S."/>
            <person name="Calhoun S."/>
            <person name="Riley R."/>
            <person name="Ohm R."/>
            <person name="LaButti K."/>
            <person name="Andreopoulos B."/>
            <person name="Pangilinan J."/>
            <person name="Nolan M."/>
            <person name="Tritt A."/>
            <person name="Clum A."/>
            <person name="Lipzen A."/>
            <person name="Daum C."/>
            <person name="Barry K."/>
            <person name="Grigoriev I.V."/>
            <person name="Vilgalys R."/>
        </authorList>
    </citation>
    <scope>NUCLEOTIDE SEQUENCE</scope>
    <source>
        <strain evidence="19">PMI_201</strain>
    </source>
</reference>